<dbReference type="GO" id="GO:0006383">
    <property type="term" value="P:transcription by RNA polymerase III"/>
    <property type="evidence" value="ECO:0007669"/>
    <property type="project" value="TreeGrafter"/>
</dbReference>
<keyword evidence="2" id="KW-0804">Transcription</keyword>
<feature type="region of interest" description="Disordered" evidence="4">
    <location>
        <begin position="961"/>
        <end position="1228"/>
    </location>
</feature>
<evidence type="ECO:0000313" key="7">
    <source>
        <dbReference type="RefSeq" id="XP_028025840.1"/>
    </source>
</evidence>
<feature type="domain" description="C2H2-type" evidence="5">
    <location>
        <begin position="806"/>
        <end position="827"/>
    </location>
</feature>
<sequence length="2262" mass="255138">MDLKDKKNHKQDKKSLKLKAKNGKAEVFVLSPNILEKLGIHLKSDDPASQTNVQQEHTTIINEEMRNDSEFSDTNVLREDNSVAQAEMHYEEEITEPNIMNGNMDDTILETARLMKKSIFLSPTFVSTISRIPGEIEVADYAVDTETSNENSEVRSTLLIDRGINTCDYLEVDDRSKILHSNVINLPMETVCLNVDKENKEGDLKVEHNSNNEYLNSFNATINKEGLKSLTHNLITKNGNCSKVDSVVEKEIEDDTLSVANKVNMKKDSNKINIISEEIINSSHLNNTKPFSISIGSKLTPVAINSIICAKSDKKPSTQEAPISNRERCTTSSSSISHDDKDQDNKSFQTSSTKNRKCEFIQNEIELNKDDYNKKRNSLINGISCGIDKANENIIISERATTPNSLFLDTRSNESEKFQQLQNSHNIGEAEGSSKINKSVCDIVVNTGEILKDMNQENTIKTDKNKHDHEIPKTSVDKQEIKDIADLNVQICKELNPNYYKDNKNENDNKVITNKIPINEHSESKTKLCIQGVEKPGGANLTKSDRTNPIEMKTYFNRNRKIQTCKKPESLLQLDCQFDNNDNNVDLFTIEESTKPVNLKPSIIRSREFCVCYDFGRLEYYDNSSFYEHIHFWKQIASDSDVSTIFEIYNDENTSNKEQNDLLEEIENGNDELNLNFCWYHCDWSKDDCNDDSEVFILQESDEIALCKNLKPHAEMSSIMQDFDDGTLQDLQDLIIEVPLQNIKIGDGEMKNKCCVCNKIITEERWESHISEQHCYMAWRPGSILNLDDENLLNKLKKKLKDVGHLTCTFCGAEKFKRLKKFIVHIKECVNFKVTDFSESSALMTKCGVCGLSVEMSKWIDHIAISHSYKAWKDSEEPLDLDNEDAINTHLKKICKHFGGLYCSKCGVHYKFLKYYLAHQKICRHDIVIGNDPAVKINIMRGHEAAEKVVDESLHSIEQTKSKNESLIQNSPDKNSIFTSTPKQNSMKSKLKDTKSDRQLKNVKRQKAESSGILCSKNSSKNPEPHTSATTSNKTHDSNKKLDKSVKTITNDALSPPSKRNRRMRDSGSDMNCLISENKQNDAESTPPSDEMNKSLEKNDSTNNVPQFQLDAVSPIQKKRGRKRISVAAADDDNDVNKVRNNSKDNSFSKKHRRNSGSMSIGKELEVIIEPTNSKTSARVGRLQNDSNEKIPITERRSVSNSKRKQKSGGIINNSCNNSKDATTNSEIRNKNNASVSFIDKTPCRIEKSSIDSTNASNEWLVPKSERNDATEIVSVNEKEDDSNVKCGVCLEVVSSSSWIDHIANTHYYLAWKDGTNPINLNDEDVVKNHLFEIREQCKTFTCKKCQIQRKYPKAFIKHVQECDPEKFASIAASLGMNASDVSLDLSDSTLESKNNAKLTGTLNCGVCFKEVEAKKWIFHIFKYHDYLAWVEGETPLDIKNEEEVQQFLYKINRECGGLTCSKCGLVRKYVKSYQQHFETCSGSNLFLENVDGDSVVQCAICSKEVMYAHWKSHAMSEHYNIAWIEGSVPLDLNNFYAVESRLKAYSKIHKLVCKNCGTSRTSCYGFYAHILTCGKSEEETERFKEVCEVCQNKYLCVYKSQHMAAHREKEYAIQRKLKLVEEKKKKKECEQVPQDRRRAAKKALDVIENYNSKNEDGENVCGKCGAHTEQGTEHVCCKTEEISSDSDVSVKMENVSDDDDESDYTEIDSSVSDVEEEQLKELKKKKPEIVSSITAVSKATRIPYQVSDIPTYLQSSYLDFCQTHLTGETLFPEWEKFDYVPLDQDGINKYLPKIETSCEVKFLDNTSWKTFKRFESWKREKHRIIFVGGSIHCISWVPPHVEDKTGEEGMYLAVACHAAGDSPRYNYDVTREHAGLLQIWDFGNVQTSLPKFVFGLAHDFGVVWAMDWCPSGARDLMVDGAVDKICKLGLLAAACSNGSAYIFPVPYPSTLPDKESIIYKVKPVAELRLEMNVNRKKYQATSINWSPQKGHSMIIVGYSDGTTAQYDIKTESPLLRSTENEVTIIYPYHDDRIHKTAVTGVGVFPGGDGGTSATCSGSTTGAHVEFGVGATAGRTGSLYTAFCCTNISFSPLWPSTIMAAESTMGVSQMVNELEWGAGGRRLGVMRAGAACALCGRLAHAAPPLVRVLRTHPAYTDVKKLIVASIEMIPINGRRKIQTDELCMKVEPLDYDEAVKEYGLHIKKIHRKDKVAMAKASMLSTTPCPERFPLADITCLAFCPTIRHHDKLAVGLHSGILLLFTL</sequence>
<dbReference type="OrthoDB" id="4703at2759"/>
<dbReference type="RefSeq" id="XP_028025913.1">
    <property type="nucleotide sequence ID" value="XM_028170112.1"/>
</dbReference>
<accession>A0A6J2J8T5</accession>
<feature type="compositionally biased region" description="Basic and acidic residues" evidence="4">
    <location>
        <begin position="1091"/>
        <end position="1100"/>
    </location>
</feature>
<dbReference type="PANTHER" id="PTHR15052">
    <property type="entry name" value="RNA POLYMERASE III TRANSCRIPTION INITIATION FACTOR COMPLEX SUBUNIT"/>
    <property type="match status" value="1"/>
</dbReference>
<feature type="compositionally biased region" description="Basic and acidic residues" evidence="4">
    <location>
        <begin position="1187"/>
        <end position="1198"/>
    </location>
</feature>
<feature type="region of interest" description="Disordered" evidence="4">
    <location>
        <begin position="315"/>
        <end position="353"/>
    </location>
</feature>
<evidence type="ECO:0000256" key="3">
    <source>
        <dbReference type="ARBA" id="ARBA00023242"/>
    </source>
</evidence>
<dbReference type="GO" id="GO:0005634">
    <property type="term" value="C:nucleus"/>
    <property type="evidence" value="ECO:0007669"/>
    <property type="project" value="UniProtKB-SubCell"/>
</dbReference>
<dbReference type="KEGG" id="bman:114239692"/>
<keyword evidence="6" id="KW-1185">Reference proteome</keyword>
<dbReference type="InterPro" id="IPR015943">
    <property type="entry name" value="WD40/YVTN_repeat-like_dom_sf"/>
</dbReference>
<dbReference type="Proteomes" id="UP000504629">
    <property type="component" value="Unplaced"/>
</dbReference>
<reference evidence="7 8" key="1">
    <citation type="submission" date="2025-04" db="UniProtKB">
        <authorList>
            <consortium name="RefSeq"/>
        </authorList>
    </citation>
    <scope>IDENTIFICATION</scope>
    <source>
        <tissue evidence="7 8">Silk gland</tissue>
    </source>
</reference>
<feature type="compositionally biased region" description="Low complexity" evidence="4">
    <location>
        <begin position="1208"/>
        <end position="1219"/>
    </location>
</feature>
<organism evidence="6 7">
    <name type="scientific">Bombyx mandarina</name>
    <name type="common">Wild silk moth</name>
    <name type="synonym">Wild silkworm</name>
    <dbReference type="NCBI Taxonomy" id="7092"/>
    <lineage>
        <taxon>Eukaryota</taxon>
        <taxon>Metazoa</taxon>
        <taxon>Ecdysozoa</taxon>
        <taxon>Arthropoda</taxon>
        <taxon>Hexapoda</taxon>
        <taxon>Insecta</taxon>
        <taxon>Pterygota</taxon>
        <taxon>Neoptera</taxon>
        <taxon>Endopterygota</taxon>
        <taxon>Lepidoptera</taxon>
        <taxon>Glossata</taxon>
        <taxon>Ditrysia</taxon>
        <taxon>Bombycoidea</taxon>
        <taxon>Bombycidae</taxon>
        <taxon>Bombycinae</taxon>
        <taxon>Bombyx</taxon>
    </lineage>
</organism>
<feature type="domain" description="C2H2-type" evidence="5">
    <location>
        <begin position="1285"/>
        <end position="1307"/>
    </location>
</feature>
<keyword evidence="3" id="KW-0539">Nucleus</keyword>
<feature type="domain" description="C2H2-type" evidence="5">
    <location>
        <begin position="845"/>
        <end position="867"/>
    </location>
</feature>
<feature type="domain" description="C2H2-type" evidence="5">
    <location>
        <begin position="901"/>
        <end position="925"/>
    </location>
</feature>
<evidence type="ECO:0000313" key="8">
    <source>
        <dbReference type="RefSeq" id="XP_028025913.1"/>
    </source>
</evidence>
<feature type="compositionally biased region" description="Basic and acidic residues" evidence="4">
    <location>
        <begin position="990"/>
        <end position="1000"/>
    </location>
</feature>
<dbReference type="InterPro" id="IPR013087">
    <property type="entry name" value="Znf_C2H2_type"/>
</dbReference>
<protein>
    <submittedName>
        <fullName evidence="7 8">Uncharacterized protein LOC114239692 isoform X1</fullName>
    </submittedName>
</protein>
<feature type="domain" description="C2H2-type" evidence="5">
    <location>
        <begin position="1497"/>
        <end position="1519"/>
    </location>
</feature>
<dbReference type="InterPro" id="IPR036322">
    <property type="entry name" value="WD40_repeat_dom_sf"/>
</dbReference>
<dbReference type="GeneID" id="114239692"/>
<evidence type="ECO:0000313" key="6">
    <source>
        <dbReference type="Proteomes" id="UP000504629"/>
    </source>
</evidence>
<proteinExistence type="predicted"/>
<feature type="domain" description="C2H2-type" evidence="5">
    <location>
        <begin position="752"/>
        <end position="774"/>
    </location>
</feature>
<evidence type="ECO:0000256" key="2">
    <source>
        <dbReference type="ARBA" id="ARBA00023163"/>
    </source>
</evidence>
<dbReference type="SUPFAM" id="SSF50978">
    <property type="entry name" value="WD40 repeat-like"/>
    <property type="match status" value="1"/>
</dbReference>
<feature type="compositionally biased region" description="Basic and acidic residues" evidence="4">
    <location>
        <begin position="1034"/>
        <end position="1046"/>
    </location>
</feature>
<gene>
    <name evidence="7 8" type="primary">LOC114239692</name>
</gene>
<dbReference type="SMART" id="SM00355">
    <property type="entry name" value="ZnF_C2H2"/>
    <property type="match status" value="6"/>
</dbReference>
<feature type="compositionally biased region" description="Polar residues" evidence="4">
    <location>
        <begin position="965"/>
        <end position="988"/>
    </location>
</feature>
<evidence type="ECO:0000259" key="5">
    <source>
        <dbReference type="SMART" id="SM00355"/>
    </source>
</evidence>
<dbReference type="GO" id="GO:0000127">
    <property type="term" value="C:transcription factor TFIIIC complex"/>
    <property type="evidence" value="ECO:0007669"/>
    <property type="project" value="TreeGrafter"/>
</dbReference>
<feature type="compositionally biased region" description="Polar residues" evidence="4">
    <location>
        <begin position="1075"/>
        <end position="1088"/>
    </location>
</feature>
<feature type="compositionally biased region" description="Polar residues" evidence="4">
    <location>
        <begin position="1016"/>
        <end position="1033"/>
    </location>
</feature>
<dbReference type="InterPro" id="IPR052416">
    <property type="entry name" value="GTF3C_component"/>
</dbReference>
<dbReference type="PANTHER" id="PTHR15052:SF2">
    <property type="entry name" value="GENERAL TRANSCRIPTION FACTOR 3C POLYPEPTIDE 2"/>
    <property type="match status" value="1"/>
</dbReference>
<dbReference type="RefSeq" id="XP_028025840.1">
    <property type="nucleotide sequence ID" value="XM_028170039.1"/>
</dbReference>
<evidence type="ECO:0000256" key="4">
    <source>
        <dbReference type="SAM" id="MobiDB-lite"/>
    </source>
</evidence>
<dbReference type="Gene3D" id="2.130.10.10">
    <property type="entry name" value="YVTN repeat-like/Quinoprotein amine dehydrogenase"/>
    <property type="match status" value="1"/>
</dbReference>
<name>A0A6J2J8T5_BOMMA</name>
<evidence type="ECO:0000256" key="1">
    <source>
        <dbReference type="ARBA" id="ARBA00004123"/>
    </source>
</evidence>
<comment type="subcellular location">
    <subcellularLocation>
        <location evidence="1">Nucleus</location>
    </subcellularLocation>
</comment>